<keyword evidence="3" id="KW-1185">Reference proteome</keyword>
<protein>
    <submittedName>
        <fullName evidence="2">Uncharacterized protein</fullName>
    </submittedName>
</protein>
<name>A0AAV4GGP2_9GAST</name>
<comment type="caution">
    <text evidence="2">The sequence shown here is derived from an EMBL/GenBank/DDBJ whole genome shotgun (WGS) entry which is preliminary data.</text>
</comment>
<proteinExistence type="predicted"/>
<dbReference type="Proteomes" id="UP000762676">
    <property type="component" value="Unassembled WGS sequence"/>
</dbReference>
<reference evidence="2 3" key="1">
    <citation type="journal article" date="2021" name="Elife">
        <title>Chloroplast acquisition without the gene transfer in kleptoplastic sea slugs, Plakobranchus ocellatus.</title>
        <authorList>
            <person name="Maeda T."/>
            <person name="Takahashi S."/>
            <person name="Yoshida T."/>
            <person name="Shimamura S."/>
            <person name="Takaki Y."/>
            <person name="Nagai Y."/>
            <person name="Toyoda A."/>
            <person name="Suzuki Y."/>
            <person name="Arimoto A."/>
            <person name="Ishii H."/>
            <person name="Satoh N."/>
            <person name="Nishiyama T."/>
            <person name="Hasebe M."/>
            <person name="Maruyama T."/>
            <person name="Minagawa J."/>
            <person name="Obokata J."/>
            <person name="Shigenobu S."/>
        </authorList>
    </citation>
    <scope>NUCLEOTIDE SEQUENCE [LARGE SCALE GENOMIC DNA]</scope>
</reference>
<gene>
    <name evidence="2" type="ORF">ElyMa_004160200</name>
</gene>
<accession>A0AAV4GGP2</accession>
<feature type="compositionally biased region" description="Acidic residues" evidence="1">
    <location>
        <begin position="30"/>
        <end position="42"/>
    </location>
</feature>
<evidence type="ECO:0000313" key="3">
    <source>
        <dbReference type="Proteomes" id="UP000762676"/>
    </source>
</evidence>
<organism evidence="2 3">
    <name type="scientific">Elysia marginata</name>
    <dbReference type="NCBI Taxonomy" id="1093978"/>
    <lineage>
        <taxon>Eukaryota</taxon>
        <taxon>Metazoa</taxon>
        <taxon>Spiralia</taxon>
        <taxon>Lophotrochozoa</taxon>
        <taxon>Mollusca</taxon>
        <taxon>Gastropoda</taxon>
        <taxon>Heterobranchia</taxon>
        <taxon>Euthyneura</taxon>
        <taxon>Panpulmonata</taxon>
        <taxon>Sacoglossa</taxon>
        <taxon>Placobranchoidea</taxon>
        <taxon>Plakobranchidae</taxon>
        <taxon>Elysia</taxon>
    </lineage>
</organism>
<sequence length="67" mass="7947">MEMDWPHPKKAMRQHHKEIFWTGTHRGKDQEEDPEEQGEESETMMSNLPAPKMSTQASEENWRDGCF</sequence>
<evidence type="ECO:0000313" key="2">
    <source>
        <dbReference type="EMBL" id="GFR84877.1"/>
    </source>
</evidence>
<evidence type="ECO:0000256" key="1">
    <source>
        <dbReference type="SAM" id="MobiDB-lite"/>
    </source>
</evidence>
<dbReference type="EMBL" id="BMAT01008431">
    <property type="protein sequence ID" value="GFR84877.1"/>
    <property type="molecule type" value="Genomic_DNA"/>
</dbReference>
<feature type="region of interest" description="Disordered" evidence="1">
    <location>
        <begin position="1"/>
        <end position="67"/>
    </location>
</feature>
<dbReference type="AlphaFoldDB" id="A0AAV4GGP2"/>